<evidence type="ECO:0000256" key="8">
    <source>
        <dbReference type="ARBA" id="ARBA00022982"/>
    </source>
</evidence>
<dbReference type="AlphaFoldDB" id="A0A0P9F646"/>
<accession>A0A0P9F646</accession>
<comment type="cofactor">
    <cofactor evidence="1">
        <name>FAD</name>
        <dbReference type="ChEBI" id="CHEBI:57692"/>
    </cofactor>
</comment>
<dbReference type="InterPro" id="IPR037099">
    <property type="entry name" value="Fum_R/Succ_DH_flav-like_C_sf"/>
</dbReference>
<dbReference type="Pfam" id="PF02910">
    <property type="entry name" value="Succ_DH_flav_C"/>
    <property type="match status" value="1"/>
</dbReference>
<dbReference type="InterPro" id="IPR003953">
    <property type="entry name" value="FAD-dep_OxRdtase_2_FAD-bd"/>
</dbReference>
<gene>
    <name evidence="14" type="ORF">SE19_00385</name>
</gene>
<dbReference type="GO" id="GO:0008177">
    <property type="term" value="F:succinate dehydrogenase (quinone) activity"/>
    <property type="evidence" value="ECO:0007669"/>
    <property type="project" value="UniProtKB-EC"/>
</dbReference>
<keyword evidence="7" id="KW-0274">FAD</keyword>
<evidence type="ECO:0000259" key="12">
    <source>
        <dbReference type="Pfam" id="PF00890"/>
    </source>
</evidence>
<dbReference type="InterPro" id="IPR003952">
    <property type="entry name" value="FRD_SDH_FAD_BS"/>
</dbReference>
<dbReference type="GO" id="GO:0050660">
    <property type="term" value="F:flavin adenine dinucleotide binding"/>
    <property type="evidence" value="ECO:0007669"/>
    <property type="project" value="InterPro"/>
</dbReference>
<dbReference type="InterPro" id="IPR014006">
    <property type="entry name" value="Succ_Dhase_FrdA_Gneg"/>
</dbReference>
<feature type="active site" description="Proton acceptor" evidence="11">
    <location>
        <position position="277"/>
    </location>
</feature>
<dbReference type="PATRIC" id="fig|507754.4.peg.517"/>
<dbReference type="Gene3D" id="3.50.50.60">
    <property type="entry name" value="FAD/NAD(P)-binding domain"/>
    <property type="match status" value="1"/>
</dbReference>
<dbReference type="SUPFAM" id="SSF51905">
    <property type="entry name" value="FAD/NAD(P)-binding domain"/>
    <property type="match status" value="1"/>
</dbReference>
<evidence type="ECO:0000313" key="14">
    <source>
        <dbReference type="EMBL" id="KPV47596.1"/>
    </source>
</evidence>
<evidence type="ECO:0000256" key="2">
    <source>
        <dbReference type="ARBA" id="ARBA00004170"/>
    </source>
</evidence>
<organism evidence="14 15">
    <name type="scientific">Acidiplasma aeolicum</name>
    <dbReference type="NCBI Taxonomy" id="507754"/>
    <lineage>
        <taxon>Archaea</taxon>
        <taxon>Methanobacteriati</taxon>
        <taxon>Thermoplasmatota</taxon>
        <taxon>Thermoplasmata</taxon>
        <taxon>Thermoplasmatales</taxon>
        <taxon>Ferroplasmaceae</taxon>
        <taxon>Acidiplasma</taxon>
    </lineage>
</organism>
<dbReference type="PRINTS" id="PR00368">
    <property type="entry name" value="FADPNR"/>
</dbReference>
<dbReference type="FunFam" id="3.90.700.10:FF:000001">
    <property type="entry name" value="Mitochondrial succinate dehydrogenase flavoprotein subunit"/>
    <property type="match status" value="1"/>
</dbReference>
<evidence type="ECO:0000256" key="9">
    <source>
        <dbReference type="ARBA" id="ARBA00023002"/>
    </source>
</evidence>
<dbReference type="NCBIfam" id="NF004724">
    <property type="entry name" value="PRK06069.1"/>
    <property type="match status" value="1"/>
</dbReference>
<dbReference type="SUPFAM" id="SSF56425">
    <property type="entry name" value="Succinate dehydrogenase/fumarate reductase flavoprotein, catalytic domain"/>
    <property type="match status" value="1"/>
</dbReference>
<evidence type="ECO:0000256" key="6">
    <source>
        <dbReference type="ARBA" id="ARBA00022630"/>
    </source>
</evidence>
<name>A0A0P9F646_9ARCH</name>
<dbReference type="InterPro" id="IPR030664">
    <property type="entry name" value="SdhA/FrdA/AprA"/>
</dbReference>
<dbReference type="GO" id="GO:0022900">
    <property type="term" value="P:electron transport chain"/>
    <property type="evidence" value="ECO:0007669"/>
    <property type="project" value="InterPro"/>
</dbReference>
<dbReference type="Gene3D" id="4.10.80.40">
    <property type="entry name" value="succinate dehydrogenase protein domain"/>
    <property type="match status" value="1"/>
</dbReference>
<dbReference type="SUPFAM" id="SSF46977">
    <property type="entry name" value="Succinate dehydrogenase/fumarate reductase flavoprotein C-terminal domain"/>
    <property type="match status" value="1"/>
</dbReference>
<evidence type="ECO:0000256" key="5">
    <source>
        <dbReference type="ARBA" id="ARBA00022448"/>
    </source>
</evidence>
<comment type="subcellular location">
    <subcellularLocation>
        <location evidence="2">Membrane</location>
        <topology evidence="2">Peripheral membrane protein</topology>
    </subcellularLocation>
</comment>
<dbReference type="Gene3D" id="3.90.700.10">
    <property type="entry name" value="Succinate dehydrogenase/fumarate reductase flavoprotein, catalytic domain"/>
    <property type="match status" value="1"/>
</dbReference>
<evidence type="ECO:0000256" key="1">
    <source>
        <dbReference type="ARBA" id="ARBA00001974"/>
    </source>
</evidence>
<dbReference type="InterPro" id="IPR027477">
    <property type="entry name" value="Succ_DH/fumarate_Rdtase_cat_sf"/>
</dbReference>
<keyword evidence="9" id="KW-0560">Oxidoreductase</keyword>
<evidence type="ECO:0000256" key="4">
    <source>
        <dbReference type="ARBA" id="ARBA00012792"/>
    </source>
</evidence>
<dbReference type="Gene3D" id="1.20.58.100">
    <property type="entry name" value="Fumarate reductase/succinate dehydrogenase flavoprotein-like, C-terminal domain"/>
    <property type="match status" value="1"/>
</dbReference>
<comment type="caution">
    <text evidence="14">The sequence shown here is derived from an EMBL/GenBank/DDBJ whole genome shotgun (WGS) entry which is preliminary data.</text>
</comment>
<dbReference type="PROSITE" id="PS00504">
    <property type="entry name" value="FRD_SDH_FAD_BINDING"/>
    <property type="match status" value="1"/>
</dbReference>
<dbReference type="InterPro" id="IPR015939">
    <property type="entry name" value="Fum_Rdtase/Succ_DH_flav-like_C"/>
</dbReference>
<reference evidence="14 15" key="1">
    <citation type="submission" date="2015-09" db="EMBL/GenBank/DDBJ databases">
        <title>Draft genome sequence of Acidiplasma aeolicum DSM 18409.</title>
        <authorList>
            <person name="Hemp J."/>
        </authorList>
    </citation>
    <scope>NUCLEOTIDE SEQUENCE [LARGE SCALE GENOMIC DNA]</scope>
    <source>
        <strain evidence="14 15">V</strain>
    </source>
</reference>
<sequence length="567" mass="62874">MEVIKEDIIIIGGGMAGLRAAISAAEYDSKISVGLISKLYPIRSHSVSAEGGTSAVLNPKDNFDLHAYDTIKGSDYLADQDAVETFVRLVPEQIYTTDHWGCPWSRNPDGTISQRDFGGLSFPRATFAADKTGFHVMQTLFSRALKYDNIHFYNEYFVTSLIIDNNRFNALTVINIKTGEFLAFQAKSLIFAAGGAGRLYKFSTYAHFVTGDGDAIAYRAGLPLKDMEFIQFHPTGLVPSGILITEGARADGGFLVNNKGERFMEKYAPSKKDMAPRDIVSRAIMWELQKGNGIKGKYGDIEYVNLDLTGIADKLEERLPMITDIARKFNNIDPANEPIPVRPATHYTMGGIHVNVNTETTVPGIFSAGENAAVSIHGGNRLGSNSTNECLAFGNVAGKRAAEFAMSGNIPDINMNKVLDEENRIYDAILKRNSGENVAAIREDLRALMDRYVGVFRDENGLLTALKGIKQLKSRYGGISVEDKSMTFNIELQWALEVGFMLDLSEIITKGALLRKESRGAHYRIDFPERDDTNFLKHTMARYTVNGPEFYYIPVTITKWKPAPRVY</sequence>
<keyword evidence="10" id="KW-0472">Membrane</keyword>
<feature type="domain" description="FAD-dependent oxidoreductase 2 FAD-binding" evidence="12">
    <location>
        <begin position="7"/>
        <end position="386"/>
    </location>
</feature>
<evidence type="ECO:0000259" key="13">
    <source>
        <dbReference type="Pfam" id="PF02910"/>
    </source>
</evidence>
<dbReference type="EMBL" id="LJCQ01000033">
    <property type="protein sequence ID" value="KPV47596.1"/>
    <property type="molecule type" value="Genomic_DNA"/>
</dbReference>
<dbReference type="EC" id="1.3.5.1" evidence="4"/>
<dbReference type="Proteomes" id="UP000050515">
    <property type="component" value="Unassembled WGS sequence"/>
</dbReference>
<evidence type="ECO:0000256" key="10">
    <source>
        <dbReference type="ARBA" id="ARBA00023136"/>
    </source>
</evidence>
<dbReference type="PIRSF" id="PIRSF000171">
    <property type="entry name" value="SDHA_APRA_LASPO"/>
    <property type="match status" value="1"/>
</dbReference>
<dbReference type="GO" id="GO:0016020">
    <property type="term" value="C:membrane"/>
    <property type="evidence" value="ECO:0007669"/>
    <property type="project" value="UniProtKB-SubCell"/>
</dbReference>
<comment type="similarity">
    <text evidence="3">Belongs to the FAD-dependent oxidoreductase 2 family. FRD/SDH subfamily.</text>
</comment>
<keyword evidence="6" id="KW-0285">Flavoprotein</keyword>
<dbReference type="PANTHER" id="PTHR11632:SF51">
    <property type="entry name" value="SUCCINATE DEHYDROGENASE [UBIQUINONE] FLAVOPROTEIN SUBUNIT, MITOCHONDRIAL"/>
    <property type="match status" value="1"/>
</dbReference>
<evidence type="ECO:0000256" key="7">
    <source>
        <dbReference type="ARBA" id="ARBA00022827"/>
    </source>
</evidence>
<evidence type="ECO:0000256" key="11">
    <source>
        <dbReference type="PIRSR" id="PIRSR000171-1"/>
    </source>
</evidence>
<dbReference type="PANTHER" id="PTHR11632">
    <property type="entry name" value="SUCCINATE DEHYDROGENASE 2 FLAVOPROTEIN SUBUNIT"/>
    <property type="match status" value="1"/>
</dbReference>
<evidence type="ECO:0000256" key="3">
    <source>
        <dbReference type="ARBA" id="ARBA00008040"/>
    </source>
</evidence>
<keyword evidence="5" id="KW-0813">Transport</keyword>
<dbReference type="NCBIfam" id="TIGR01812">
    <property type="entry name" value="sdhA_frdA_Gneg"/>
    <property type="match status" value="1"/>
</dbReference>
<proteinExistence type="inferred from homology"/>
<dbReference type="InterPro" id="IPR036188">
    <property type="entry name" value="FAD/NAD-bd_sf"/>
</dbReference>
<dbReference type="Pfam" id="PF00890">
    <property type="entry name" value="FAD_binding_2"/>
    <property type="match status" value="1"/>
</dbReference>
<evidence type="ECO:0000313" key="15">
    <source>
        <dbReference type="Proteomes" id="UP000050515"/>
    </source>
</evidence>
<dbReference type="RefSeq" id="WP_054963788.1">
    <property type="nucleotide sequence ID" value="NZ_LJCQ01000033.1"/>
</dbReference>
<protein>
    <recommendedName>
        <fullName evidence="4">succinate dehydrogenase</fullName>
        <ecNumber evidence="4">1.3.5.1</ecNumber>
    </recommendedName>
</protein>
<keyword evidence="8" id="KW-0249">Electron transport</keyword>
<feature type="domain" description="Fumarate reductase/succinate dehydrogenase flavoprotein-like C-terminal" evidence="13">
    <location>
        <begin position="442"/>
        <end position="567"/>
    </location>
</feature>